<sequence length="432" mass="48000">MGYLQMGGIGTFSAMALPVPLAPVKMLIQEERGVSFQVGPAFYRRQSSLARDLGILIAAVHRQQTGSLRVLDVMSGCGVRAVRYLLQARADFVWANDACNQLTDLLAQNLSQGHSLDEKSEAVGEEDFERWRITREDAHKVLLDCALRKEYYDLIDVDSFGSDTLCVGPAIGAVKYGGLVYLTSTDGLCAGGRRRHNALSSYGAFVNPMPFANEIGLRMLIGCAVREAATRNMTVTPIFSNYAYHGPVFRTMLRVESRKRLVNKDYGFIVYCKRCGQSQDIQFEDLGDIACCCAYPKEKGSVVVTGPLWIGPLHDRNQVEGMTELAREWGWINSVGARSISNSPVDMHILKELLEVMVDESQPGLPSGYVRMDQIGKRGKVRVPRRKDFIDRLQQEGYAASRSHIEPRAVKTNCPMDQCIELGYGSRSIVIQ</sequence>
<evidence type="ECO:0000313" key="9">
    <source>
        <dbReference type="Proteomes" id="UP001605036"/>
    </source>
</evidence>
<dbReference type="PROSITE" id="PS51626">
    <property type="entry name" value="SAM_MT_TRM1"/>
    <property type="match status" value="1"/>
</dbReference>
<comment type="caution">
    <text evidence="8">The sequence shown here is derived from an EMBL/GenBank/DDBJ whole genome shotgun (WGS) entry which is preliminary data.</text>
</comment>
<dbReference type="Proteomes" id="UP001605036">
    <property type="component" value="Unassembled WGS sequence"/>
</dbReference>
<dbReference type="Gene3D" id="3.30.56.70">
    <property type="entry name" value="N2,N2-dimethylguanosine tRNA methyltransferase, C-terminal domain"/>
    <property type="match status" value="1"/>
</dbReference>
<dbReference type="EMBL" id="JBHFFA010000002">
    <property type="protein sequence ID" value="KAL2642401.1"/>
    <property type="molecule type" value="Genomic_DNA"/>
</dbReference>
<dbReference type="PANTHER" id="PTHR10631:SF9">
    <property type="entry name" value="TRNA (GUANINE(26)-N(2))-DIMETHYLTRANSFERASE"/>
    <property type="match status" value="1"/>
</dbReference>
<reference evidence="8 9" key="1">
    <citation type="submission" date="2024-09" db="EMBL/GenBank/DDBJ databases">
        <title>Chromosome-scale assembly of Riccia fluitans.</title>
        <authorList>
            <person name="Paukszto L."/>
            <person name="Sawicki J."/>
            <person name="Karawczyk K."/>
            <person name="Piernik-Szablinska J."/>
            <person name="Szczecinska M."/>
            <person name="Mazdziarz M."/>
        </authorList>
    </citation>
    <scope>NUCLEOTIDE SEQUENCE [LARGE SCALE GENOMIC DNA]</scope>
    <source>
        <strain evidence="8">Rf_01</strain>
        <tissue evidence="8">Aerial parts of the thallus</tissue>
    </source>
</reference>
<keyword evidence="9" id="KW-1185">Reference proteome</keyword>
<keyword evidence="6 7" id="KW-0694">RNA-binding</keyword>
<dbReference type="PANTHER" id="PTHR10631">
    <property type="entry name" value="N 2 ,N 2 -DIMETHYLGUANOSINE TRNA METHYLTRANSFERASE"/>
    <property type="match status" value="1"/>
</dbReference>
<keyword evidence="4 7" id="KW-0949">S-adenosyl-L-methionine</keyword>
<dbReference type="GO" id="GO:0032259">
    <property type="term" value="P:methylation"/>
    <property type="evidence" value="ECO:0007669"/>
    <property type="project" value="UniProtKB-UniRule"/>
</dbReference>
<keyword evidence="1 7" id="KW-0820">tRNA-binding</keyword>
<dbReference type="InterPro" id="IPR042296">
    <property type="entry name" value="tRNA_met_Trm1_C"/>
</dbReference>
<keyword evidence="3 7" id="KW-0808">Transferase</keyword>
<dbReference type="AlphaFoldDB" id="A0ABD1Z3Q5"/>
<gene>
    <name evidence="8" type="ORF">R1flu_009988</name>
</gene>
<evidence type="ECO:0000256" key="3">
    <source>
        <dbReference type="ARBA" id="ARBA00022679"/>
    </source>
</evidence>
<dbReference type="EC" id="2.1.1.216" evidence="7"/>
<dbReference type="GO" id="GO:0008033">
    <property type="term" value="P:tRNA processing"/>
    <property type="evidence" value="ECO:0007669"/>
    <property type="project" value="UniProtKB-UniRule"/>
</dbReference>
<dbReference type="Pfam" id="PF02005">
    <property type="entry name" value="TRM"/>
    <property type="match status" value="1"/>
</dbReference>
<dbReference type="GO" id="GO:0000049">
    <property type="term" value="F:tRNA binding"/>
    <property type="evidence" value="ECO:0007669"/>
    <property type="project" value="UniProtKB-UniRule"/>
</dbReference>
<evidence type="ECO:0000256" key="5">
    <source>
        <dbReference type="ARBA" id="ARBA00022694"/>
    </source>
</evidence>
<evidence type="ECO:0000256" key="6">
    <source>
        <dbReference type="ARBA" id="ARBA00022884"/>
    </source>
</evidence>
<dbReference type="InterPro" id="IPR002905">
    <property type="entry name" value="Trm1"/>
</dbReference>
<dbReference type="SUPFAM" id="SSF53335">
    <property type="entry name" value="S-adenosyl-L-methionine-dependent methyltransferases"/>
    <property type="match status" value="1"/>
</dbReference>
<organism evidence="8 9">
    <name type="scientific">Riccia fluitans</name>
    <dbReference type="NCBI Taxonomy" id="41844"/>
    <lineage>
        <taxon>Eukaryota</taxon>
        <taxon>Viridiplantae</taxon>
        <taxon>Streptophyta</taxon>
        <taxon>Embryophyta</taxon>
        <taxon>Marchantiophyta</taxon>
        <taxon>Marchantiopsida</taxon>
        <taxon>Marchantiidae</taxon>
        <taxon>Marchantiales</taxon>
        <taxon>Ricciaceae</taxon>
        <taxon>Riccia</taxon>
    </lineage>
</organism>
<comment type="similarity">
    <text evidence="7">Belongs to the class I-like SAM-binding methyltransferase superfamily. Trm1 family.</text>
</comment>
<dbReference type="GO" id="GO:0160104">
    <property type="term" value="F:tRNA (guanine(26)-N2)-dimethyltransferase activity"/>
    <property type="evidence" value="ECO:0007669"/>
    <property type="project" value="UniProtKB-UniRule"/>
</dbReference>
<keyword evidence="2 7" id="KW-0489">Methyltransferase</keyword>
<protein>
    <recommendedName>
        <fullName evidence="7">tRNA (guanine(26)-N(2))-dimethyltransferase</fullName>
        <ecNumber evidence="7">2.1.1.216</ecNumber>
    </recommendedName>
</protein>
<evidence type="ECO:0000256" key="1">
    <source>
        <dbReference type="ARBA" id="ARBA00022555"/>
    </source>
</evidence>
<dbReference type="Gene3D" id="3.40.50.150">
    <property type="entry name" value="Vaccinia Virus protein VP39"/>
    <property type="match status" value="1"/>
</dbReference>
<proteinExistence type="inferred from homology"/>
<accession>A0ABD1Z3Q5</accession>
<keyword evidence="5 7" id="KW-0819">tRNA processing</keyword>
<evidence type="ECO:0000256" key="4">
    <source>
        <dbReference type="ARBA" id="ARBA00022691"/>
    </source>
</evidence>
<evidence type="ECO:0000256" key="2">
    <source>
        <dbReference type="ARBA" id="ARBA00022603"/>
    </source>
</evidence>
<comment type="catalytic activity">
    <reaction evidence="7">
        <text>guanosine(26) in tRNA + 2 S-adenosyl-L-methionine = N(2)-dimethylguanosine(26) in tRNA + 2 S-adenosyl-L-homocysteine + 2 H(+)</text>
        <dbReference type="Rhea" id="RHEA:43140"/>
        <dbReference type="Rhea" id="RHEA-COMP:10359"/>
        <dbReference type="Rhea" id="RHEA-COMP:10360"/>
        <dbReference type="ChEBI" id="CHEBI:15378"/>
        <dbReference type="ChEBI" id="CHEBI:57856"/>
        <dbReference type="ChEBI" id="CHEBI:59789"/>
        <dbReference type="ChEBI" id="CHEBI:74269"/>
        <dbReference type="ChEBI" id="CHEBI:74513"/>
        <dbReference type="EC" id="2.1.1.216"/>
    </reaction>
</comment>
<evidence type="ECO:0000256" key="7">
    <source>
        <dbReference type="PROSITE-ProRule" id="PRU00958"/>
    </source>
</evidence>
<dbReference type="InterPro" id="IPR029063">
    <property type="entry name" value="SAM-dependent_MTases_sf"/>
</dbReference>
<evidence type="ECO:0000313" key="8">
    <source>
        <dbReference type="EMBL" id="KAL2642401.1"/>
    </source>
</evidence>
<name>A0ABD1Z3Q5_9MARC</name>
<dbReference type="FunFam" id="3.30.56.70:FF:000001">
    <property type="entry name" value="tRNA (guanine(26)-N(2))-dimethyltransferase"/>
    <property type="match status" value="1"/>
</dbReference>